<dbReference type="KEGG" id="git:C6V83_09240"/>
<dbReference type="PROSITE" id="PS51257">
    <property type="entry name" value="PROKAR_LIPOPROTEIN"/>
    <property type="match status" value="1"/>
</dbReference>
<dbReference type="OrthoDB" id="4377036at2"/>
<reference evidence="2 3" key="1">
    <citation type="submission" date="2018-03" db="EMBL/GenBank/DDBJ databases">
        <title>Characteristics and genome of n-alkane degrading marine bacteria Gordonia iterans isolated from crude oil contaminated in Tae-an, South Korea.</title>
        <authorList>
            <person name="Lee S.-S."/>
            <person name="Kim H."/>
        </authorList>
    </citation>
    <scope>NUCLEOTIDE SEQUENCE [LARGE SCALE GENOMIC DNA]</scope>
    <source>
        <strain evidence="2 3">Co17</strain>
    </source>
</reference>
<evidence type="ECO:0008006" key="4">
    <source>
        <dbReference type="Google" id="ProtNLM"/>
    </source>
</evidence>
<name>A0A2S0KFG6_9ACTN</name>
<accession>A0A2S0KFG6</accession>
<evidence type="ECO:0000313" key="3">
    <source>
        <dbReference type="Proteomes" id="UP000239814"/>
    </source>
</evidence>
<dbReference type="AlphaFoldDB" id="A0A2S0KFG6"/>
<evidence type="ECO:0000256" key="1">
    <source>
        <dbReference type="SAM" id="SignalP"/>
    </source>
</evidence>
<sequence>MLRGGASLTAAVAAGSAVAACSTGPTERELAADKLVPLARTADLQRRQAQQLAPRETAYTAALQQVAEERGAHATALVDEINRLHSPAASAASTAPGAPEVSLDELRDALGKAAREATGTAISSSGFQAGLLASISASCAALREVQLA</sequence>
<feature type="chain" id="PRO_5015484177" description="Lipoprotein" evidence="1">
    <location>
        <begin position="20"/>
        <end position="148"/>
    </location>
</feature>
<protein>
    <recommendedName>
        <fullName evidence="4">Lipoprotein</fullName>
    </recommendedName>
</protein>
<keyword evidence="3" id="KW-1185">Reference proteome</keyword>
<proteinExistence type="predicted"/>
<feature type="signal peptide" evidence="1">
    <location>
        <begin position="1"/>
        <end position="19"/>
    </location>
</feature>
<dbReference type="Proteomes" id="UP000239814">
    <property type="component" value="Chromosome"/>
</dbReference>
<keyword evidence="1" id="KW-0732">Signal</keyword>
<evidence type="ECO:0000313" key="2">
    <source>
        <dbReference type="EMBL" id="AVM00430.1"/>
    </source>
</evidence>
<gene>
    <name evidence="2" type="ORF">C6V83_09240</name>
</gene>
<organism evidence="2 3">
    <name type="scientific">Gordonia iterans</name>
    <dbReference type="NCBI Taxonomy" id="1004901"/>
    <lineage>
        <taxon>Bacteria</taxon>
        <taxon>Bacillati</taxon>
        <taxon>Actinomycetota</taxon>
        <taxon>Actinomycetes</taxon>
        <taxon>Mycobacteriales</taxon>
        <taxon>Gordoniaceae</taxon>
        <taxon>Gordonia</taxon>
    </lineage>
</organism>
<dbReference type="EMBL" id="CP027433">
    <property type="protein sequence ID" value="AVM00430.1"/>
    <property type="molecule type" value="Genomic_DNA"/>
</dbReference>